<dbReference type="OrthoDB" id="59344at2157"/>
<name>A0A8J7RNC8_METVO</name>
<dbReference type="GO" id="GO:0004519">
    <property type="term" value="F:endonuclease activity"/>
    <property type="evidence" value="ECO:0007669"/>
    <property type="project" value="UniProtKB-KW"/>
</dbReference>
<dbReference type="Gene3D" id="3.20.20.150">
    <property type="entry name" value="Divalent-metal-dependent TIM barrel enzymes"/>
    <property type="match status" value="1"/>
</dbReference>
<proteinExistence type="predicted"/>
<evidence type="ECO:0000313" key="2">
    <source>
        <dbReference type="EMBL" id="MBP2202071.1"/>
    </source>
</evidence>
<organism evidence="2 3">
    <name type="scientific">Methanococcus voltae</name>
    <dbReference type="NCBI Taxonomy" id="2188"/>
    <lineage>
        <taxon>Archaea</taxon>
        <taxon>Methanobacteriati</taxon>
        <taxon>Methanobacteriota</taxon>
        <taxon>Methanomada group</taxon>
        <taxon>Methanococci</taxon>
        <taxon>Methanococcales</taxon>
        <taxon>Methanococcaceae</taxon>
        <taxon>Methanococcus</taxon>
    </lineage>
</organism>
<keyword evidence="2" id="KW-0378">Hydrolase</keyword>
<evidence type="ECO:0000259" key="1">
    <source>
        <dbReference type="Pfam" id="PF01261"/>
    </source>
</evidence>
<keyword evidence="2" id="KW-0540">Nuclease</keyword>
<reference evidence="2" key="1">
    <citation type="submission" date="2021-03" db="EMBL/GenBank/DDBJ databases">
        <title>Genomic Encyclopedia of Type Strains, Phase IV (KMG-V): Genome sequencing to study the core and pangenomes of soil and plant-associated prokaryotes.</title>
        <authorList>
            <person name="Whitman W."/>
        </authorList>
    </citation>
    <scope>NUCLEOTIDE SEQUENCE</scope>
    <source>
        <strain evidence="2">C4</strain>
    </source>
</reference>
<feature type="domain" description="Xylose isomerase-like TIM barrel" evidence="1">
    <location>
        <begin position="31"/>
        <end position="276"/>
    </location>
</feature>
<accession>A0A8J7RNC8</accession>
<keyword evidence="2" id="KW-0255">Endonuclease</keyword>
<gene>
    <name evidence="2" type="ORF">J3E07_001512</name>
</gene>
<dbReference type="InterPro" id="IPR036237">
    <property type="entry name" value="Xyl_isomerase-like_sf"/>
</dbReference>
<dbReference type="Proteomes" id="UP000740329">
    <property type="component" value="Unassembled WGS sequence"/>
</dbReference>
<protein>
    <submittedName>
        <fullName evidence="2">Endonuclease IV</fullName>
    </submittedName>
</protein>
<sequence>MSELIKSKRLRPCIGVTSLFFWEYPIEEIIDTVKELGLSCFEFVVENPEFWKNRYDEDYLRNLKKEMSKIDYLSIHSPYLELNPASTNENLRNITLEETFWALHVAKFYGAKHMVFHAGQRSAKRLPRINEEYAYLTNYIRLCSKFNEYIEYSELESVQQVDELIKKEIVLSIENSPKLLNKLCKTPEEINYYLGKYEKLRFTLDFVHANADVAEFLRKVDTSKISNIHISGLDSKKSEHYSLIHSEEPYKSLFEKSLYDLVYKYNYKSSIILELNDLLFNKGNEMTKEQKIDIMSGEINHIYEILEF</sequence>
<dbReference type="EMBL" id="JAGGMV010000005">
    <property type="protein sequence ID" value="MBP2202071.1"/>
    <property type="molecule type" value="Genomic_DNA"/>
</dbReference>
<dbReference type="RefSeq" id="WP_209591588.1">
    <property type="nucleotide sequence ID" value="NZ_JAGGMU010000005.1"/>
</dbReference>
<dbReference type="InterPro" id="IPR013022">
    <property type="entry name" value="Xyl_isomerase-like_TIM-brl"/>
</dbReference>
<dbReference type="Pfam" id="PF01261">
    <property type="entry name" value="AP_endonuc_2"/>
    <property type="match status" value="1"/>
</dbReference>
<comment type="caution">
    <text evidence="2">The sequence shown here is derived from an EMBL/GenBank/DDBJ whole genome shotgun (WGS) entry which is preliminary data.</text>
</comment>
<dbReference type="AlphaFoldDB" id="A0A8J7RNC8"/>
<evidence type="ECO:0000313" key="3">
    <source>
        <dbReference type="Proteomes" id="UP000740329"/>
    </source>
</evidence>
<dbReference type="SUPFAM" id="SSF51658">
    <property type="entry name" value="Xylose isomerase-like"/>
    <property type="match status" value="1"/>
</dbReference>